<dbReference type="InterPro" id="IPR020046">
    <property type="entry name" value="5-3_exonucl_a-hlix_arch_N"/>
</dbReference>
<dbReference type="Gene3D" id="3.30.70.370">
    <property type="match status" value="1"/>
</dbReference>
<evidence type="ECO:0000259" key="17">
    <source>
        <dbReference type="SMART" id="SM00474"/>
    </source>
</evidence>
<dbReference type="GO" id="GO:0003677">
    <property type="term" value="F:DNA binding"/>
    <property type="evidence" value="ECO:0007669"/>
    <property type="project" value="UniProtKB-UniRule"/>
</dbReference>
<organism evidence="20 21">
    <name type="scientific">Amoebophilus asiaticus (strain 5a2)</name>
    <dbReference type="NCBI Taxonomy" id="452471"/>
    <lineage>
        <taxon>Bacteria</taxon>
        <taxon>Pseudomonadati</taxon>
        <taxon>Bacteroidota</taxon>
        <taxon>Cytophagia</taxon>
        <taxon>Cytophagales</taxon>
        <taxon>Amoebophilaceae</taxon>
        <taxon>Candidatus Amoebophilus</taxon>
    </lineage>
</organism>
<evidence type="ECO:0000256" key="5">
    <source>
        <dbReference type="ARBA" id="ARBA00022695"/>
    </source>
</evidence>
<evidence type="ECO:0000313" key="21">
    <source>
        <dbReference type="Proteomes" id="UP000001227"/>
    </source>
</evidence>
<dbReference type="InterPro" id="IPR002421">
    <property type="entry name" value="5-3_exonuclease"/>
</dbReference>
<dbReference type="eggNOG" id="COG0749">
    <property type="taxonomic scope" value="Bacteria"/>
</dbReference>
<dbReference type="NCBIfam" id="NF004397">
    <property type="entry name" value="PRK05755.1"/>
    <property type="match status" value="1"/>
</dbReference>
<feature type="domain" description="5'-3' exonuclease" evidence="18">
    <location>
        <begin position="5"/>
        <end position="268"/>
    </location>
</feature>
<dbReference type="InterPro" id="IPR018320">
    <property type="entry name" value="DNA_polymerase_1"/>
</dbReference>
<evidence type="ECO:0000259" key="18">
    <source>
        <dbReference type="SMART" id="SM00475"/>
    </source>
</evidence>
<comment type="similarity">
    <text evidence="1 16">Belongs to the DNA polymerase type-A family.</text>
</comment>
<dbReference type="EC" id="2.7.7.7" evidence="2 15"/>
<evidence type="ECO:0000313" key="20">
    <source>
        <dbReference type="EMBL" id="ACE05757.1"/>
    </source>
</evidence>
<dbReference type="GO" id="GO:0008409">
    <property type="term" value="F:5'-3' exonuclease activity"/>
    <property type="evidence" value="ECO:0007669"/>
    <property type="project" value="UniProtKB-UniRule"/>
</dbReference>
<dbReference type="PANTHER" id="PTHR10133">
    <property type="entry name" value="DNA POLYMERASE I"/>
    <property type="match status" value="1"/>
</dbReference>
<dbReference type="GO" id="GO:0008408">
    <property type="term" value="F:3'-5' exonuclease activity"/>
    <property type="evidence" value="ECO:0007669"/>
    <property type="project" value="UniProtKB-UniRule"/>
</dbReference>
<dbReference type="CDD" id="cd06139">
    <property type="entry name" value="DNA_polA_I_Ecoli_like_exo"/>
    <property type="match status" value="1"/>
</dbReference>
<dbReference type="InterPro" id="IPR012337">
    <property type="entry name" value="RNaseH-like_sf"/>
</dbReference>
<keyword evidence="10 16" id="KW-0269">Exonuclease</keyword>
<dbReference type="SUPFAM" id="SSF53098">
    <property type="entry name" value="Ribonuclease H-like"/>
    <property type="match status" value="1"/>
</dbReference>
<keyword evidence="21" id="KW-1185">Reference proteome</keyword>
<sequence length="936" mass="105375">MATTNKPKLFLLDALALIYRAHFAFIKNPRITSKGLNTSATLGFTNTLVEVITKEKPSHIIVAFDTGAPTHRHTAFPAYKEHRPSQPEDITVAIPYVKKILKAFRIPVLLLEGYEADDIIGTLARQAAVQGFEVYMMTPDKDFAQLVDDHIYIYKPAFMGNGVAILDRQAVLEKWGISNVDQIRDLLALQGDAVDNIPGIPSIGIKTAQKLIQQFGTLENLLANADQLTGKLQENVVKYAQQGILSKELATIHTEVPIQFDAEESRYQGPDPVALKEIFQELEFNSLTRRLLGEDNYNTKRTPGTQANLFDFTPTDQPTAETASVYLDPAPFRNIYTTKHQYYLIDTPSLRQNLINYLKLQDTFCFDTETTSLDPYQAQLVGISFAYYPGEAYYVPIPAERKAAQAIIEEFRPLLESTTQCKVGQNLKYDNLILRTYGIEVAPPIFDTMVAHYLVAPDKPHNMNAIAESYLNYAPIPIEALIGSRKSTQKSMRMVDVELVKEYACEDADITLQLKRLLELNIKQENLSKLFYEIEIPLVQVLTAMEYQGVQIDTQVLREISVTLGTELAALEKEIHRLAGHAFNISSPKQLGEILFDKLKIAGNNKKTKSGQYATGELVLADLTKDHPIAANILDYRELQKLKSTYVDALIDLISPFDGKVHTSYNQTVVTTGRLSSTNPNLQNIPIRTEKGRAIRKAFVPSKPDHVLLSADYSQIELRIMASFSQDEHMIEAFKAGKDIHTATASKLFKVPLEQVDESMRRQAKTANFGIIYGISGFGLAQRLGISRSEAIATIQAYFQEFHAIKAYMDRVIGQAREQGYVTTLMGRKRYLRDINSRNSTLRGFDERNAINTPIQGTAAEMIKLAMVHIYEWLQKEKLQSKLILQVHDELVFDVPQHEIEIMREHVAYFMKNSLPLAGVPVEVQIGLGKNWEEAH</sequence>
<dbReference type="CDD" id="cd08637">
    <property type="entry name" value="DNA_pol_A_pol_I_C"/>
    <property type="match status" value="1"/>
</dbReference>
<keyword evidence="8 16" id="KW-0227">DNA damage</keyword>
<dbReference type="GO" id="GO:0006302">
    <property type="term" value="P:double-strand break repair"/>
    <property type="evidence" value="ECO:0007669"/>
    <property type="project" value="TreeGrafter"/>
</dbReference>
<dbReference type="SMART" id="SM00279">
    <property type="entry name" value="HhH2"/>
    <property type="match status" value="1"/>
</dbReference>
<evidence type="ECO:0000256" key="16">
    <source>
        <dbReference type="RuleBase" id="RU004460"/>
    </source>
</evidence>
<evidence type="ECO:0000256" key="1">
    <source>
        <dbReference type="ARBA" id="ARBA00007705"/>
    </source>
</evidence>
<keyword evidence="11 16" id="KW-0239">DNA-directed DNA polymerase</keyword>
<dbReference type="InterPro" id="IPR019760">
    <property type="entry name" value="DNA-dir_DNA_pol_A_CS"/>
</dbReference>
<dbReference type="InterPro" id="IPR036397">
    <property type="entry name" value="RNaseH_sf"/>
</dbReference>
<evidence type="ECO:0000256" key="7">
    <source>
        <dbReference type="ARBA" id="ARBA00022722"/>
    </source>
</evidence>
<dbReference type="Pfam" id="PF02739">
    <property type="entry name" value="5_3_exonuc_N"/>
    <property type="match status" value="1"/>
</dbReference>
<keyword evidence="6 16" id="KW-0235">DNA replication</keyword>
<evidence type="ECO:0000256" key="6">
    <source>
        <dbReference type="ARBA" id="ARBA00022705"/>
    </source>
</evidence>
<reference evidence="20 21" key="1">
    <citation type="journal article" date="2010" name="J. Bacteriol.">
        <title>The genome of the amoeba symbiont 'Candidatus Amoebophilus asiaticus' reveals common mechanisms for host cell interaction among amoeba-associated bacteria.</title>
        <authorList>
            <person name="Schmitz-Esser S."/>
            <person name="Tischler P."/>
            <person name="Arnold R."/>
            <person name="Montanaro J."/>
            <person name="Wagner M."/>
            <person name="Rattei T."/>
            <person name="Horn M."/>
        </authorList>
    </citation>
    <scope>NUCLEOTIDE SEQUENCE [LARGE SCALE GENOMIC DNA]</scope>
    <source>
        <strain evidence="20 21">5a2</strain>
    </source>
</reference>
<dbReference type="SUPFAM" id="SSF47807">
    <property type="entry name" value="5' to 3' exonuclease, C-terminal subdomain"/>
    <property type="match status" value="1"/>
</dbReference>
<dbReference type="RefSeq" id="WP_012472521.1">
    <property type="nucleotide sequence ID" value="NC_010830.1"/>
</dbReference>
<keyword evidence="12 16" id="KW-0238">DNA-binding</keyword>
<comment type="catalytic activity">
    <reaction evidence="14 16">
        <text>DNA(n) + a 2'-deoxyribonucleoside 5'-triphosphate = DNA(n+1) + diphosphate</text>
        <dbReference type="Rhea" id="RHEA:22508"/>
        <dbReference type="Rhea" id="RHEA-COMP:17339"/>
        <dbReference type="Rhea" id="RHEA-COMP:17340"/>
        <dbReference type="ChEBI" id="CHEBI:33019"/>
        <dbReference type="ChEBI" id="CHEBI:61560"/>
        <dbReference type="ChEBI" id="CHEBI:173112"/>
        <dbReference type="EC" id="2.7.7.7"/>
    </reaction>
</comment>
<protein>
    <recommendedName>
        <fullName evidence="3 15">DNA polymerase I</fullName>
        <ecNumber evidence="2 15">2.7.7.7</ecNumber>
    </recommendedName>
</protein>
<dbReference type="FunFam" id="1.10.150.20:FF:000002">
    <property type="entry name" value="DNA polymerase I"/>
    <property type="match status" value="1"/>
</dbReference>
<dbReference type="Pfam" id="PF01367">
    <property type="entry name" value="5_3_exonuc"/>
    <property type="match status" value="1"/>
</dbReference>
<dbReference type="NCBIfam" id="TIGR00593">
    <property type="entry name" value="pola"/>
    <property type="match status" value="1"/>
</dbReference>
<dbReference type="CDD" id="cd09898">
    <property type="entry name" value="H3TH_53EXO"/>
    <property type="match status" value="1"/>
</dbReference>
<evidence type="ECO:0000259" key="19">
    <source>
        <dbReference type="SMART" id="SM00482"/>
    </source>
</evidence>
<evidence type="ECO:0000256" key="11">
    <source>
        <dbReference type="ARBA" id="ARBA00022932"/>
    </source>
</evidence>
<evidence type="ECO:0000256" key="10">
    <source>
        <dbReference type="ARBA" id="ARBA00022839"/>
    </source>
</evidence>
<dbReference type="CDD" id="cd09859">
    <property type="entry name" value="PIN_53EXO"/>
    <property type="match status" value="1"/>
</dbReference>
<dbReference type="PANTHER" id="PTHR10133:SF27">
    <property type="entry name" value="DNA POLYMERASE NU"/>
    <property type="match status" value="1"/>
</dbReference>
<dbReference type="Gene3D" id="3.30.420.10">
    <property type="entry name" value="Ribonuclease H-like superfamily/Ribonuclease H"/>
    <property type="match status" value="1"/>
</dbReference>
<feature type="domain" description="DNA-directed DNA polymerase family A palm" evidence="19">
    <location>
        <begin position="692"/>
        <end position="899"/>
    </location>
</feature>
<dbReference type="SUPFAM" id="SSF88723">
    <property type="entry name" value="PIN domain-like"/>
    <property type="match status" value="1"/>
</dbReference>
<dbReference type="STRING" id="452471.Aasi_0323"/>
<dbReference type="KEGG" id="aas:Aasi_0323"/>
<dbReference type="GO" id="GO:0003887">
    <property type="term" value="F:DNA-directed DNA polymerase activity"/>
    <property type="evidence" value="ECO:0007669"/>
    <property type="project" value="UniProtKB-UniRule"/>
</dbReference>
<dbReference type="Gene3D" id="1.20.1060.10">
    <property type="entry name" value="Taq DNA Polymerase, Chain T, domain 4"/>
    <property type="match status" value="1"/>
</dbReference>
<dbReference type="InterPro" id="IPR001098">
    <property type="entry name" value="DNA-dir_DNA_pol_A_palm_dom"/>
</dbReference>
<keyword evidence="4 16" id="KW-0808">Transferase</keyword>
<dbReference type="SMART" id="SM00482">
    <property type="entry name" value="POLAc"/>
    <property type="match status" value="1"/>
</dbReference>
<dbReference type="SMART" id="SM00475">
    <property type="entry name" value="53EXOc"/>
    <property type="match status" value="1"/>
</dbReference>
<dbReference type="InterPro" id="IPR036279">
    <property type="entry name" value="5-3_exonuclease_C_sf"/>
</dbReference>
<dbReference type="HOGENOM" id="CLU_004675_0_0_10"/>
<dbReference type="eggNOG" id="COG0258">
    <property type="taxonomic scope" value="Bacteria"/>
</dbReference>
<proteinExistence type="inferred from homology"/>
<dbReference type="SMART" id="SM00474">
    <property type="entry name" value="35EXOc"/>
    <property type="match status" value="1"/>
</dbReference>
<dbReference type="InterPro" id="IPR029060">
    <property type="entry name" value="PIN-like_dom_sf"/>
</dbReference>
<dbReference type="GO" id="GO:0006261">
    <property type="term" value="P:DNA-templated DNA replication"/>
    <property type="evidence" value="ECO:0007669"/>
    <property type="project" value="UniProtKB-UniRule"/>
</dbReference>
<keyword evidence="5 16" id="KW-0548">Nucleotidyltransferase</keyword>
<dbReference type="InterPro" id="IPR002562">
    <property type="entry name" value="3'-5'_exonuclease_dom"/>
</dbReference>
<evidence type="ECO:0000256" key="2">
    <source>
        <dbReference type="ARBA" id="ARBA00012417"/>
    </source>
</evidence>
<dbReference type="OrthoDB" id="9806424at2"/>
<evidence type="ECO:0000256" key="12">
    <source>
        <dbReference type="ARBA" id="ARBA00023125"/>
    </source>
</evidence>
<evidence type="ECO:0000256" key="8">
    <source>
        <dbReference type="ARBA" id="ARBA00022763"/>
    </source>
</evidence>
<dbReference type="InterPro" id="IPR008918">
    <property type="entry name" value="HhH2"/>
</dbReference>
<dbReference type="FunFam" id="1.20.1060.10:FF:000001">
    <property type="entry name" value="DNA polymerase I"/>
    <property type="match status" value="1"/>
</dbReference>
<dbReference type="Gene3D" id="1.10.150.20">
    <property type="entry name" value="5' to 3' exonuclease, C-terminal subdomain"/>
    <property type="match status" value="2"/>
</dbReference>
<dbReference type="InterPro" id="IPR002298">
    <property type="entry name" value="DNA_polymerase_A"/>
</dbReference>
<comment type="function">
    <text evidence="16">In addition to polymerase activity, this DNA polymerase exhibits 3'-5' and 5'-3' exonuclease activity.</text>
</comment>
<evidence type="ECO:0000256" key="14">
    <source>
        <dbReference type="ARBA" id="ARBA00049244"/>
    </source>
</evidence>
<keyword evidence="13 16" id="KW-0234">DNA repair</keyword>
<dbReference type="Pfam" id="PF00476">
    <property type="entry name" value="DNA_pol_A"/>
    <property type="match status" value="1"/>
</dbReference>
<keyword evidence="9 16" id="KW-0378">Hydrolase</keyword>
<keyword evidence="7" id="KW-0540">Nuclease</keyword>
<dbReference type="EMBL" id="CP001102">
    <property type="protein sequence ID" value="ACE05757.1"/>
    <property type="molecule type" value="Genomic_DNA"/>
</dbReference>
<dbReference type="PRINTS" id="PR00868">
    <property type="entry name" value="DNAPOLI"/>
</dbReference>
<dbReference type="InterPro" id="IPR043502">
    <property type="entry name" value="DNA/RNA_pol_sf"/>
</dbReference>
<evidence type="ECO:0000256" key="13">
    <source>
        <dbReference type="ARBA" id="ARBA00023204"/>
    </source>
</evidence>
<dbReference type="Proteomes" id="UP000001227">
    <property type="component" value="Chromosome"/>
</dbReference>
<evidence type="ECO:0000256" key="4">
    <source>
        <dbReference type="ARBA" id="ARBA00022679"/>
    </source>
</evidence>
<evidence type="ECO:0000256" key="3">
    <source>
        <dbReference type="ARBA" id="ARBA00020311"/>
    </source>
</evidence>
<dbReference type="SUPFAM" id="SSF56672">
    <property type="entry name" value="DNA/RNA polymerases"/>
    <property type="match status" value="1"/>
</dbReference>
<feature type="domain" description="3'-5' exonuclease" evidence="17">
    <location>
        <begin position="342"/>
        <end position="523"/>
    </location>
</feature>
<accession>B3ERA5</accession>
<evidence type="ECO:0000256" key="15">
    <source>
        <dbReference type="NCBIfam" id="TIGR00593"/>
    </source>
</evidence>
<gene>
    <name evidence="16" type="primary">polA</name>
    <name evidence="20" type="ordered locus">Aasi_0323</name>
</gene>
<dbReference type="PROSITE" id="PS00447">
    <property type="entry name" value="DNA_POLYMERASE_A"/>
    <property type="match status" value="1"/>
</dbReference>
<name>B3ERA5_AMOA5</name>
<dbReference type="Gene3D" id="3.40.50.1010">
    <property type="entry name" value="5'-nuclease"/>
    <property type="match status" value="1"/>
</dbReference>
<dbReference type="FunFam" id="1.10.150.20:FF:000003">
    <property type="entry name" value="DNA polymerase I"/>
    <property type="match status" value="1"/>
</dbReference>
<evidence type="ECO:0000256" key="9">
    <source>
        <dbReference type="ARBA" id="ARBA00022801"/>
    </source>
</evidence>
<dbReference type="InterPro" id="IPR020045">
    <property type="entry name" value="DNA_polI_H3TH"/>
</dbReference>
<dbReference type="AlphaFoldDB" id="B3ERA5"/>
<dbReference type="Pfam" id="PF01612">
    <property type="entry name" value="DNA_pol_A_exo1"/>
    <property type="match status" value="1"/>
</dbReference>